<dbReference type="eggNOG" id="COG3416">
    <property type="taxonomic scope" value="Bacteria"/>
</dbReference>
<dbReference type="RefSeq" id="WP_038019445.1">
    <property type="nucleotide sequence ID" value="NZ_JPKR02000004.1"/>
</dbReference>
<feature type="region of interest" description="Disordered" evidence="1">
    <location>
        <begin position="196"/>
        <end position="232"/>
    </location>
</feature>
<name>A0A095TE14_9GAMM</name>
<dbReference type="AlphaFoldDB" id="A0A095TE14"/>
<keyword evidence="3" id="KW-1185">Reference proteome</keyword>
<feature type="compositionally biased region" description="Polar residues" evidence="1">
    <location>
        <begin position="98"/>
        <end position="113"/>
    </location>
</feature>
<dbReference type="EMBL" id="JPKR02000004">
    <property type="protein sequence ID" value="KGD75141.1"/>
    <property type="molecule type" value="Genomic_DNA"/>
</dbReference>
<gene>
    <name evidence="2" type="ORF">HA49_07780</name>
</gene>
<feature type="compositionally biased region" description="Low complexity" evidence="1">
    <location>
        <begin position="74"/>
        <end position="87"/>
    </location>
</feature>
<evidence type="ECO:0000256" key="1">
    <source>
        <dbReference type="SAM" id="MobiDB-lite"/>
    </source>
</evidence>
<dbReference type="OrthoDB" id="122910at2"/>
<dbReference type="Pfam" id="PF09849">
    <property type="entry name" value="DUF2076"/>
    <property type="match status" value="1"/>
</dbReference>
<protein>
    <submittedName>
        <fullName evidence="2">ABC transporter substrate-binding protein</fullName>
    </submittedName>
</protein>
<evidence type="ECO:0000313" key="2">
    <source>
        <dbReference type="EMBL" id="KGD75141.1"/>
    </source>
</evidence>
<feature type="compositionally biased region" description="Low complexity" evidence="1">
    <location>
        <begin position="210"/>
        <end position="223"/>
    </location>
</feature>
<dbReference type="STRING" id="642227.HA49_07780"/>
<feature type="compositionally biased region" description="Low complexity" evidence="1">
    <location>
        <begin position="114"/>
        <end position="133"/>
    </location>
</feature>
<dbReference type="Proteomes" id="UP000029577">
    <property type="component" value="Unassembled WGS sequence"/>
</dbReference>
<evidence type="ECO:0000313" key="3">
    <source>
        <dbReference type="Proteomes" id="UP000029577"/>
    </source>
</evidence>
<reference evidence="2" key="1">
    <citation type="submission" date="2014-12" db="EMBL/GenBank/DDBJ databases">
        <title>The draft genome of the Tatumella morbirosei type strain, LMG23360T isolated from pineapple rot.</title>
        <authorList>
            <person name="Smits T.H."/>
            <person name="Palmer M."/>
            <person name="Venter S.N."/>
            <person name="Duffy B."/>
            <person name="Steenkamp E.T."/>
            <person name="Chan W.Y."/>
            <person name="Coutinho T.A."/>
            <person name="Coetzee M.P."/>
            <person name="De Maayer P."/>
        </authorList>
    </citation>
    <scope>NUCLEOTIDE SEQUENCE [LARGE SCALE GENOMIC DNA]</scope>
    <source>
        <strain evidence="2">LMG 23360</strain>
    </source>
</reference>
<organism evidence="2 3">
    <name type="scientific">Tatumella morbirosei</name>
    <dbReference type="NCBI Taxonomy" id="642227"/>
    <lineage>
        <taxon>Bacteria</taxon>
        <taxon>Pseudomonadati</taxon>
        <taxon>Pseudomonadota</taxon>
        <taxon>Gammaproteobacteria</taxon>
        <taxon>Enterobacterales</taxon>
        <taxon>Erwiniaceae</taxon>
        <taxon>Tatumella</taxon>
    </lineage>
</organism>
<accession>A0A095TE14</accession>
<comment type="caution">
    <text evidence="2">The sequence shown here is derived from an EMBL/GenBank/DDBJ whole genome shotgun (WGS) entry which is preliminary data.</text>
</comment>
<sequence>MQSEEQKLIDGLFSRLQQAESQTGPRDPAAEQLIKTHLQNQPAAAYYMSQALLIQEAALKKLNDRISELETRLQQQQQQQPQQSSGGFLAGLFGGGNSQPRQQAPRETSAWGNPQQPQQAPAQQPTYSAPPAAARGTGFLGGALQTAAGVAGGVVLADMLTSMFHHSQPEEIVNIINEPEPQLPDVDQNLDTFNYGDNGLPADDNRWDDNNSGGFDSFFGDNNFNDDDDSFL</sequence>
<feature type="compositionally biased region" description="Gly residues" evidence="1">
    <location>
        <begin position="88"/>
        <end position="97"/>
    </location>
</feature>
<dbReference type="InterPro" id="IPR018648">
    <property type="entry name" value="DUF2076"/>
</dbReference>
<feature type="region of interest" description="Disordered" evidence="1">
    <location>
        <begin position="70"/>
        <end position="133"/>
    </location>
</feature>
<proteinExistence type="predicted"/>